<feature type="compositionally biased region" description="Polar residues" evidence="1">
    <location>
        <begin position="237"/>
        <end position="267"/>
    </location>
</feature>
<reference evidence="3" key="1">
    <citation type="submission" date="2022-11" db="UniProtKB">
        <authorList>
            <consortium name="WormBaseParasite"/>
        </authorList>
    </citation>
    <scope>IDENTIFICATION</scope>
</reference>
<dbReference type="AlphaFoldDB" id="A0A915NHS2"/>
<evidence type="ECO:0000313" key="2">
    <source>
        <dbReference type="Proteomes" id="UP000887560"/>
    </source>
</evidence>
<feature type="compositionally biased region" description="Acidic residues" evidence="1">
    <location>
        <begin position="318"/>
        <end position="332"/>
    </location>
</feature>
<keyword evidence="2" id="KW-1185">Reference proteome</keyword>
<sequence length="404" mass="44258">MNNNNRRRAAPSPQEGAPPVQRQRIISESANNVNNSSGSEIDVQSIIRAERARANSLSVPPAALQVANLDLTTMFTSSDYLFIGWRKEHTFDNITGRVIYSFRGLTSRRSFDRADVRLEVGSPDDLQTVGIFGYDESAAALSNIKINDVVKISVLAVIEQSGDRSKWTGTLPYILQYKKSSTWQLINSPLTNTALTQHSNNNRNEAILNNTTGGYNTQNPSGDQGGRGNGPAYSRGNLPTMQGPTGTSRIAGSSNSSQVSTNGTNSLLGAVDEPPRQQRRQTAIRGRPFSPRLRGRPGRTPPPGPSNWLNPHDVRYDESEEEDSSEEEEETQNADVVFVNEVRGEVWEPNPFVPGQGLRQEEIEKFVASADTLSPTYIQSLQEHQQDGEGTCGVCLGPFQEGTL</sequence>
<evidence type="ECO:0000256" key="1">
    <source>
        <dbReference type="SAM" id="MobiDB-lite"/>
    </source>
</evidence>
<dbReference type="WBParaSite" id="scf7180000418789.g2927">
    <property type="protein sequence ID" value="scf7180000418789.g2927"/>
    <property type="gene ID" value="scf7180000418789.g2927"/>
</dbReference>
<protein>
    <submittedName>
        <fullName evidence="3">Uncharacterized protein</fullName>
    </submittedName>
</protein>
<dbReference type="Proteomes" id="UP000887560">
    <property type="component" value="Unplaced"/>
</dbReference>
<feature type="region of interest" description="Disordered" evidence="1">
    <location>
        <begin position="1"/>
        <end position="21"/>
    </location>
</feature>
<accession>A0A915NHS2</accession>
<name>A0A915NHS2_9BILA</name>
<proteinExistence type="predicted"/>
<evidence type="ECO:0000313" key="3">
    <source>
        <dbReference type="WBParaSite" id="scf7180000418789.g2927"/>
    </source>
</evidence>
<feature type="region of interest" description="Disordered" evidence="1">
    <location>
        <begin position="195"/>
        <end position="334"/>
    </location>
</feature>
<feature type="compositionally biased region" description="Polar residues" evidence="1">
    <location>
        <begin position="195"/>
        <end position="222"/>
    </location>
</feature>
<organism evidence="2 3">
    <name type="scientific">Meloidogyne floridensis</name>
    <dbReference type="NCBI Taxonomy" id="298350"/>
    <lineage>
        <taxon>Eukaryota</taxon>
        <taxon>Metazoa</taxon>
        <taxon>Ecdysozoa</taxon>
        <taxon>Nematoda</taxon>
        <taxon>Chromadorea</taxon>
        <taxon>Rhabditida</taxon>
        <taxon>Tylenchina</taxon>
        <taxon>Tylenchomorpha</taxon>
        <taxon>Tylenchoidea</taxon>
        <taxon>Meloidogynidae</taxon>
        <taxon>Meloidogyninae</taxon>
        <taxon>Meloidogyne</taxon>
    </lineage>
</organism>